<dbReference type="KEGG" id="vg:1463341"/>
<dbReference type="EMBL" id="AF337646">
    <property type="protein sequence ID" value="AAL02079.1"/>
    <property type="molecule type" value="Genomic_DNA"/>
</dbReference>
<dbReference type="Gene3D" id="2.80.10.50">
    <property type="match status" value="1"/>
</dbReference>
<organism evidence="2">
    <name type="scientific">Adoxophyes orana granulovirus</name>
    <name type="common">AoGV</name>
    <dbReference type="NCBI Taxonomy" id="170617"/>
    <lineage>
        <taxon>Viruses</taxon>
        <taxon>Viruses incertae sedis</taxon>
        <taxon>Naldaviricetes</taxon>
        <taxon>Lefavirales</taxon>
        <taxon>Baculoviridae</taxon>
        <taxon>Betabaculovirus</taxon>
        <taxon>Betabaculovirus adoranae</taxon>
    </lineage>
</organism>
<dbReference type="GeneID" id="1463341"/>
<reference evidence="3 5" key="2">
    <citation type="journal article" date="2003" name="Virology">
        <title>The complete sequence of the Adoxophyes orana granulovirus genome.</title>
        <authorList>
            <person name="Wormleaton S."/>
            <person name="Kuzio J."/>
            <person name="Winstanley D."/>
        </authorList>
    </citation>
    <scope>NUCLEOTIDE SEQUENCE [LARGE SCALE GENOMIC DNA]</scope>
</reference>
<proteinExistence type="predicted"/>
<name>Q91B76_GVAO</name>
<gene>
    <name evidence="3" type="primary">fgf</name>
</gene>
<evidence type="ECO:0000256" key="1">
    <source>
        <dbReference type="SAM" id="Phobius"/>
    </source>
</evidence>
<keyword evidence="1" id="KW-0812">Transmembrane</keyword>
<evidence type="ECO:0000313" key="3">
    <source>
        <dbReference type="EMBL" id="AAP85754.1"/>
    </source>
</evidence>
<protein>
    <submittedName>
        <fullName evidence="3">Fgf</fullName>
    </submittedName>
    <submittedName>
        <fullName evidence="4">Fibroblast growth factor 3</fullName>
    </submittedName>
</protein>
<keyword evidence="5" id="KW-1185">Reference proteome</keyword>
<reference evidence="4" key="3">
    <citation type="journal article" date="2015" name="J. Gen. Virol.">
        <title>Isolation of an Adoxophyes orana granulovirus (AdorGV) occlusion body morphology mutant: biological activity, genome sequence and relationship to other isolates of AdorGV.</title>
        <authorList>
            <person name="Nakai M."/>
            <person name="Harrison R.L."/>
            <person name="Uchida H."/>
            <person name="Ukuda R."/>
            <person name="Hikihara S."/>
            <person name="Ishii K."/>
            <person name="Kunimi Y."/>
        </authorList>
    </citation>
    <scope>NUCLEOTIDE SEQUENCE</scope>
    <source>
        <strain evidence="4">Miyazaki</strain>
    </source>
</reference>
<feature type="transmembrane region" description="Helical" evidence="1">
    <location>
        <begin position="242"/>
        <end position="266"/>
    </location>
</feature>
<reference evidence="2" key="1">
    <citation type="journal article" date="2001" name="J. Gen. Virol.">
        <title>Phylogenetic analysis of conserved genes within the ecdysteroid UDP-glucosyltransferase gene region of the slow-killing Adoxophyes orana granulovirus.</title>
        <authorList>
            <person name="Wormleaton S.L."/>
            <person name="Winstanley D."/>
        </authorList>
    </citation>
    <scope>NUCLEOTIDE SEQUENCE</scope>
    <source>
        <strain evidence="2">E1</strain>
    </source>
</reference>
<keyword evidence="1" id="KW-1133">Transmembrane helix</keyword>
<accession>Q91B76</accession>
<organismHost>
    <name type="scientific">Adoxophyes</name>
    <dbReference type="NCBI Taxonomy" id="85584"/>
</organismHost>
<evidence type="ECO:0000313" key="4">
    <source>
        <dbReference type="EMBL" id="AJA91759.1"/>
    </source>
</evidence>
<keyword evidence="1" id="KW-0472">Membrane</keyword>
<dbReference type="EMBL" id="AF547984">
    <property type="protein sequence ID" value="AAP85754.1"/>
    <property type="molecule type" value="Genomic_DNA"/>
</dbReference>
<dbReference type="SUPFAM" id="SSF50353">
    <property type="entry name" value="Cytokine"/>
    <property type="match status" value="1"/>
</dbReference>
<dbReference type="InterPro" id="IPR008996">
    <property type="entry name" value="IL1/FGF"/>
</dbReference>
<sequence>MKITTISIVLCIFKWVIMAEEIDGSGDSIILMLDKNDEIKNEDDMQYDYVANIIQLYNRINEQDVYLDASNWEVNQYIPNGVNYRFLNLIQYTLDKKELWHDDDNQVVLQHEISSYYLCANNCGGLYMSKTFTTDCIFIRELIQDISSNLQKIFLKKRFSTNGLFNLRLDYGIFNFDLDSSLYSVNIMHDRETVIRNLSPLKDEAIKTKCEPKETDDEIENEDDDTLDDTLRLDVESALVSWYLIALCVIISVILISILLIVFVVCKHHVKYKL</sequence>
<evidence type="ECO:0000313" key="5">
    <source>
        <dbReference type="Proteomes" id="UP000202129"/>
    </source>
</evidence>
<dbReference type="EMBL" id="KM226332">
    <property type="protein sequence ID" value="AJA91759.1"/>
    <property type="molecule type" value="Genomic_DNA"/>
</dbReference>
<dbReference type="OrthoDB" id="16289at10239"/>
<evidence type="ECO:0000313" key="2">
    <source>
        <dbReference type="EMBL" id="AAL02079.1"/>
    </source>
</evidence>
<dbReference type="RefSeq" id="NP_872571.1">
    <property type="nucleotide sequence ID" value="NC_005038.1"/>
</dbReference>
<dbReference type="Proteomes" id="UP000202129">
    <property type="component" value="Segment"/>
</dbReference>